<sequence length="67" mass="7981">MRHLCFWRLITSTLEQLIEPMRERRSYYAARPDVVDDILMAGTQRARGIAQETMKEVREAMSLNYFD</sequence>
<dbReference type="GO" id="GO:0004812">
    <property type="term" value="F:aminoacyl-tRNA ligase activity"/>
    <property type="evidence" value="ECO:0007669"/>
    <property type="project" value="UniProtKB-KW"/>
</dbReference>
<keyword evidence="1" id="KW-0030">Aminoacyl-tRNA synthetase</keyword>
<keyword evidence="1" id="KW-0436">Ligase</keyword>
<dbReference type="EMBL" id="FMTT01000021">
    <property type="protein sequence ID" value="SCW62373.1"/>
    <property type="molecule type" value="Genomic_DNA"/>
</dbReference>
<accession>A0A1G4RZH4</accession>
<reference evidence="2" key="1">
    <citation type="submission" date="2016-10" db="EMBL/GenBank/DDBJ databases">
        <authorList>
            <person name="Varghese N."/>
            <person name="Submissions S."/>
        </authorList>
    </citation>
    <scope>NUCLEOTIDE SEQUENCE [LARGE SCALE GENOMIC DNA]</scope>
    <source>
        <strain evidence="2">CGMCC 1.8946</strain>
    </source>
</reference>
<gene>
    <name evidence="1" type="ORF">SAMN04487970_102159</name>
</gene>
<organism evidence="1 2">
    <name type="scientific">Paenibacillus tianmuensis</name>
    <dbReference type="NCBI Taxonomy" id="624147"/>
    <lineage>
        <taxon>Bacteria</taxon>
        <taxon>Bacillati</taxon>
        <taxon>Bacillota</taxon>
        <taxon>Bacilli</taxon>
        <taxon>Bacillales</taxon>
        <taxon>Paenibacillaceae</taxon>
        <taxon>Paenibacillus</taxon>
    </lineage>
</organism>
<evidence type="ECO:0000313" key="2">
    <source>
        <dbReference type="Proteomes" id="UP000198601"/>
    </source>
</evidence>
<dbReference type="Gene3D" id="1.10.240.10">
    <property type="entry name" value="Tyrosyl-Transfer RNA Synthetase"/>
    <property type="match status" value="1"/>
</dbReference>
<keyword evidence="2" id="KW-1185">Reference proteome</keyword>
<dbReference type="Proteomes" id="UP000198601">
    <property type="component" value="Unassembled WGS sequence"/>
</dbReference>
<proteinExistence type="predicted"/>
<dbReference type="AlphaFoldDB" id="A0A1G4RZH4"/>
<evidence type="ECO:0000313" key="1">
    <source>
        <dbReference type="EMBL" id="SCW62373.1"/>
    </source>
</evidence>
<protein>
    <submittedName>
        <fullName evidence="1">Tryptophanyl-tRNA synthetase</fullName>
    </submittedName>
</protein>
<dbReference type="STRING" id="624147.SAMN04487970_102159"/>
<name>A0A1G4RZH4_9BACL</name>